<evidence type="ECO:0000313" key="3">
    <source>
        <dbReference type="Proteomes" id="UP000758155"/>
    </source>
</evidence>
<evidence type="ECO:0000256" key="1">
    <source>
        <dbReference type="SAM" id="Phobius"/>
    </source>
</evidence>
<comment type="caution">
    <text evidence="2">The sequence shown here is derived from an EMBL/GenBank/DDBJ whole genome shotgun (WGS) entry which is preliminary data.</text>
</comment>
<dbReference type="Proteomes" id="UP000758155">
    <property type="component" value="Unassembled WGS sequence"/>
</dbReference>
<feature type="transmembrane region" description="Helical" evidence="1">
    <location>
        <begin position="103"/>
        <end position="125"/>
    </location>
</feature>
<sequence>MAYDNPHGLIAAAVIVQTLVLSMIVSRFASHRIKGVKLYASDYFIIAAGLLSSALAIEKIYCAANGVFAVRVAPLQKADPTAAVNFLYRARMIFGIPKLRPVVIVWIVFMALWTIGFFTAFMAICGDNGIFSARSHMNPVAVAWSSIA</sequence>
<keyword evidence="1" id="KW-1133">Transmembrane helix</keyword>
<keyword evidence="1" id="KW-0812">Transmembrane</keyword>
<gene>
    <name evidence="2" type="ORF">E8E12_007615</name>
</gene>
<dbReference type="OrthoDB" id="5393606at2759"/>
<accession>A0A9P4WUG5</accession>
<keyword evidence="1" id="KW-0472">Membrane</keyword>
<keyword evidence="3" id="KW-1185">Reference proteome</keyword>
<feature type="transmembrane region" description="Helical" evidence="1">
    <location>
        <begin position="38"/>
        <end position="57"/>
    </location>
</feature>
<organism evidence="2 3">
    <name type="scientific">Didymella heteroderae</name>
    <dbReference type="NCBI Taxonomy" id="1769908"/>
    <lineage>
        <taxon>Eukaryota</taxon>
        <taxon>Fungi</taxon>
        <taxon>Dikarya</taxon>
        <taxon>Ascomycota</taxon>
        <taxon>Pezizomycotina</taxon>
        <taxon>Dothideomycetes</taxon>
        <taxon>Pleosporomycetidae</taxon>
        <taxon>Pleosporales</taxon>
        <taxon>Pleosporineae</taxon>
        <taxon>Didymellaceae</taxon>
        <taxon>Didymella</taxon>
    </lineage>
</organism>
<reference evidence="2" key="1">
    <citation type="submission" date="2019-04" db="EMBL/GenBank/DDBJ databases">
        <title>Sequencing of skin fungus with MAO and IRED activity.</title>
        <authorList>
            <person name="Marsaioli A.J."/>
            <person name="Bonatto J.M.C."/>
            <person name="Reis Junior O."/>
        </authorList>
    </citation>
    <scope>NUCLEOTIDE SEQUENCE</scope>
    <source>
        <strain evidence="2">28M1</strain>
    </source>
</reference>
<feature type="transmembrane region" description="Helical" evidence="1">
    <location>
        <begin position="6"/>
        <end position="26"/>
    </location>
</feature>
<dbReference type="EMBL" id="SWKV01000013">
    <property type="protein sequence ID" value="KAF3043185.1"/>
    <property type="molecule type" value="Genomic_DNA"/>
</dbReference>
<proteinExistence type="predicted"/>
<protein>
    <submittedName>
        <fullName evidence="2">Uncharacterized protein</fullName>
    </submittedName>
</protein>
<evidence type="ECO:0000313" key="2">
    <source>
        <dbReference type="EMBL" id="KAF3043185.1"/>
    </source>
</evidence>
<name>A0A9P4WUG5_9PLEO</name>
<dbReference type="AlphaFoldDB" id="A0A9P4WUG5"/>